<dbReference type="InterPro" id="IPR041490">
    <property type="entry name" value="KstR2_TetR_C"/>
</dbReference>
<keyword evidence="2 4" id="KW-0238">DNA-binding</keyword>
<dbReference type="PRINTS" id="PR00455">
    <property type="entry name" value="HTHTETR"/>
</dbReference>
<dbReference type="Pfam" id="PF00440">
    <property type="entry name" value="TetR_N"/>
    <property type="match status" value="1"/>
</dbReference>
<dbReference type="RefSeq" id="WP_230735871.1">
    <property type="nucleotide sequence ID" value="NZ_JAJNDB010000003.1"/>
</dbReference>
<reference evidence="6 7" key="1">
    <citation type="submission" date="2021-11" db="EMBL/GenBank/DDBJ databases">
        <title>Draft genome sequence of Actinomycetospora sp. SF1 isolated from the rhizosphere soil.</title>
        <authorList>
            <person name="Duangmal K."/>
            <person name="Chantavorakit T."/>
        </authorList>
    </citation>
    <scope>NUCLEOTIDE SEQUENCE [LARGE SCALE GENOMIC DNA]</scope>
    <source>
        <strain evidence="6 7">TBRC 5722</strain>
    </source>
</reference>
<evidence type="ECO:0000256" key="4">
    <source>
        <dbReference type="PROSITE-ProRule" id="PRU00335"/>
    </source>
</evidence>
<keyword evidence="7" id="KW-1185">Reference proteome</keyword>
<dbReference type="SUPFAM" id="SSF46689">
    <property type="entry name" value="Homeodomain-like"/>
    <property type="match status" value="1"/>
</dbReference>
<name>A0ABS8PA25_9PSEU</name>
<feature type="DNA-binding region" description="H-T-H motif" evidence="4">
    <location>
        <begin position="37"/>
        <end position="56"/>
    </location>
</feature>
<dbReference type="InterPro" id="IPR036271">
    <property type="entry name" value="Tet_transcr_reg_TetR-rel_C_sf"/>
</dbReference>
<evidence type="ECO:0000313" key="7">
    <source>
        <dbReference type="Proteomes" id="UP001199469"/>
    </source>
</evidence>
<organism evidence="6 7">
    <name type="scientific">Actinomycetospora endophytica</name>
    <dbReference type="NCBI Taxonomy" id="2291215"/>
    <lineage>
        <taxon>Bacteria</taxon>
        <taxon>Bacillati</taxon>
        <taxon>Actinomycetota</taxon>
        <taxon>Actinomycetes</taxon>
        <taxon>Pseudonocardiales</taxon>
        <taxon>Pseudonocardiaceae</taxon>
        <taxon>Actinomycetospora</taxon>
    </lineage>
</organism>
<gene>
    <name evidence="6" type="ORF">LQ327_17320</name>
</gene>
<sequence length="198" mass="21071">MSSPPPANAPSKGDRTRRRLLDAAAAEIARRGPDGTSLAAVARRAELKAGSVYFHFDSRDHLIEAVLEEGVRESLRILDDAVSALAAPSAAPERLRAAVRAHLRAIEELSDYAMVVLAPPFHTAGDRMPVYRDALRTYLARWTELISDAQDAGVLPGGTDPRSLRDLVLGGLNASGLAGRPVADTARAMESLLGLDDG</sequence>
<dbReference type="EMBL" id="JAJNDB010000003">
    <property type="protein sequence ID" value="MCD2195130.1"/>
    <property type="molecule type" value="Genomic_DNA"/>
</dbReference>
<evidence type="ECO:0000256" key="2">
    <source>
        <dbReference type="ARBA" id="ARBA00023125"/>
    </source>
</evidence>
<evidence type="ECO:0000256" key="1">
    <source>
        <dbReference type="ARBA" id="ARBA00023015"/>
    </source>
</evidence>
<dbReference type="InterPro" id="IPR050109">
    <property type="entry name" value="HTH-type_TetR-like_transc_reg"/>
</dbReference>
<dbReference type="PROSITE" id="PS50977">
    <property type="entry name" value="HTH_TETR_2"/>
    <property type="match status" value="1"/>
</dbReference>
<proteinExistence type="predicted"/>
<dbReference type="Gene3D" id="1.10.357.10">
    <property type="entry name" value="Tetracycline Repressor, domain 2"/>
    <property type="match status" value="1"/>
</dbReference>
<keyword evidence="3" id="KW-0804">Transcription</keyword>
<dbReference type="Pfam" id="PF17932">
    <property type="entry name" value="TetR_C_24"/>
    <property type="match status" value="1"/>
</dbReference>
<evidence type="ECO:0000256" key="3">
    <source>
        <dbReference type="ARBA" id="ARBA00023163"/>
    </source>
</evidence>
<dbReference type="Proteomes" id="UP001199469">
    <property type="component" value="Unassembled WGS sequence"/>
</dbReference>
<dbReference type="SUPFAM" id="SSF48498">
    <property type="entry name" value="Tetracyclin repressor-like, C-terminal domain"/>
    <property type="match status" value="1"/>
</dbReference>
<dbReference type="PANTHER" id="PTHR30055">
    <property type="entry name" value="HTH-TYPE TRANSCRIPTIONAL REGULATOR RUTR"/>
    <property type="match status" value="1"/>
</dbReference>
<dbReference type="PANTHER" id="PTHR30055:SF234">
    <property type="entry name" value="HTH-TYPE TRANSCRIPTIONAL REGULATOR BETI"/>
    <property type="match status" value="1"/>
</dbReference>
<feature type="domain" description="HTH tetR-type" evidence="5">
    <location>
        <begin position="14"/>
        <end position="74"/>
    </location>
</feature>
<dbReference type="InterPro" id="IPR001647">
    <property type="entry name" value="HTH_TetR"/>
</dbReference>
<comment type="caution">
    <text evidence="6">The sequence shown here is derived from an EMBL/GenBank/DDBJ whole genome shotgun (WGS) entry which is preliminary data.</text>
</comment>
<dbReference type="InterPro" id="IPR009057">
    <property type="entry name" value="Homeodomain-like_sf"/>
</dbReference>
<evidence type="ECO:0000313" key="6">
    <source>
        <dbReference type="EMBL" id="MCD2195130.1"/>
    </source>
</evidence>
<keyword evidence="1" id="KW-0805">Transcription regulation</keyword>
<accession>A0ABS8PA25</accession>
<protein>
    <submittedName>
        <fullName evidence="6">TetR/AcrR family transcriptional regulator</fullName>
    </submittedName>
</protein>
<evidence type="ECO:0000259" key="5">
    <source>
        <dbReference type="PROSITE" id="PS50977"/>
    </source>
</evidence>